<evidence type="ECO:0000256" key="1">
    <source>
        <dbReference type="ARBA" id="ARBA00006803"/>
    </source>
</evidence>
<accession>A0AA36HB66</accession>
<feature type="transmembrane region" description="Helical" evidence="2">
    <location>
        <begin position="107"/>
        <end position="134"/>
    </location>
</feature>
<dbReference type="InterPro" id="IPR052854">
    <property type="entry name" value="Serpentine_rcpt_epsilon"/>
</dbReference>
<keyword evidence="2" id="KW-0472">Membrane</keyword>
<dbReference type="GO" id="GO:0007606">
    <property type="term" value="P:sensory perception of chemical stimulus"/>
    <property type="evidence" value="ECO:0007669"/>
    <property type="project" value="InterPro"/>
</dbReference>
<keyword evidence="4" id="KW-1185">Reference proteome</keyword>
<dbReference type="Pfam" id="PF03125">
    <property type="entry name" value="Sre"/>
    <property type="match status" value="1"/>
</dbReference>
<evidence type="ECO:0000256" key="2">
    <source>
        <dbReference type="SAM" id="Phobius"/>
    </source>
</evidence>
<proteinExistence type="inferred from homology"/>
<organism evidence="3 4">
    <name type="scientific">Cylicocyclus nassatus</name>
    <name type="common">Nematode worm</name>
    <dbReference type="NCBI Taxonomy" id="53992"/>
    <lineage>
        <taxon>Eukaryota</taxon>
        <taxon>Metazoa</taxon>
        <taxon>Ecdysozoa</taxon>
        <taxon>Nematoda</taxon>
        <taxon>Chromadorea</taxon>
        <taxon>Rhabditida</taxon>
        <taxon>Rhabditina</taxon>
        <taxon>Rhabditomorpha</taxon>
        <taxon>Strongyloidea</taxon>
        <taxon>Strongylidae</taxon>
        <taxon>Cylicocyclus</taxon>
    </lineage>
</organism>
<comment type="caution">
    <text evidence="3">The sequence shown here is derived from an EMBL/GenBank/DDBJ whole genome shotgun (WGS) entry which is preliminary data.</text>
</comment>
<evidence type="ECO:0000313" key="4">
    <source>
        <dbReference type="Proteomes" id="UP001176961"/>
    </source>
</evidence>
<keyword evidence="2" id="KW-0812">Transmembrane</keyword>
<name>A0AA36HB66_CYLNA</name>
<evidence type="ECO:0000313" key="3">
    <source>
        <dbReference type="EMBL" id="CAJ0606803.1"/>
    </source>
</evidence>
<dbReference type="PANTHER" id="PTHR47518:SF11">
    <property type="entry name" value="SERPENTINE RECEPTOR, CLASS E (EPSILON)-RELATED"/>
    <property type="match status" value="1"/>
</dbReference>
<keyword evidence="2" id="KW-1133">Transmembrane helix</keyword>
<dbReference type="EMBL" id="CATQJL010000316">
    <property type="protein sequence ID" value="CAJ0606803.1"/>
    <property type="molecule type" value="Genomic_DNA"/>
</dbReference>
<dbReference type="Proteomes" id="UP001176961">
    <property type="component" value="Unassembled WGS sequence"/>
</dbReference>
<protein>
    <submittedName>
        <fullName evidence="3">Uncharacterized protein</fullName>
    </submittedName>
</protein>
<dbReference type="AlphaFoldDB" id="A0AA36HB66"/>
<feature type="transmembrane region" description="Helical" evidence="2">
    <location>
        <begin position="79"/>
        <end position="101"/>
    </location>
</feature>
<reference evidence="3" key="1">
    <citation type="submission" date="2023-07" db="EMBL/GenBank/DDBJ databases">
        <authorList>
            <consortium name="CYATHOMIX"/>
        </authorList>
    </citation>
    <scope>NUCLEOTIDE SEQUENCE</scope>
    <source>
        <strain evidence="3">N/A</strain>
    </source>
</reference>
<sequence>MMVINALTCSYTFHRADSAYGHFAAILVVNTIAIVINKFNIDTNKRFYFESMSNNIATTKTYSLGERYQIAQNIRVCKFIFHTVIWIGLLNVISALCLLVDDFKVSIYYQNIIVIIFNYSLLIYGITIVIVMCWHNDGLKAELRKLRTQLCCTPKTHPEFVSVVSTMGYEAHVHQRQHAAFYFSMLKKDWS</sequence>
<feature type="transmembrane region" description="Helical" evidence="2">
    <location>
        <begin position="20"/>
        <end position="39"/>
    </location>
</feature>
<dbReference type="InterPro" id="IPR004151">
    <property type="entry name" value="7TM_GPCR_serpentine_rcpt_Sre"/>
</dbReference>
<comment type="similarity">
    <text evidence="1">Belongs to the nematode receptor-like protein sre family.</text>
</comment>
<gene>
    <name evidence="3" type="ORF">CYNAS_LOCUS18786</name>
</gene>
<dbReference type="PANTHER" id="PTHR47518">
    <property type="entry name" value="SERPENTINE RECEPTOR CLASS EPSILON-13-RELATED"/>
    <property type="match status" value="1"/>
</dbReference>
<dbReference type="GO" id="GO:0016020">
    <property type="term" value="C:membrane"/>
    <property type="evidence" value="ECO:0007669"/>
    <property type="project" value="InterPro"/>
</dbReference>